<dbReference type="EMBL" id="LTDM01000001">
    <property type="protein sequence ID" value="OLS03979.1"/>
    <property type="molecule type" value="Genomic_DNA"/>
</dbReference>
<dbReference type="AlphaFoldDB" id="A0A1U7M9U4"/>
<sequence length="225" mass="26454">MLEKNIYDLKNKSKKLILYKNINNVLHENKKQINYNEKLINYLSNINIIESIVLKIDNLKSKLGNLQKFKLQMNYSKIELQKLHLINDNLKDIDLIKNKTDIVEIKINKLKSLNSIKKKVDSVSIRLNTGESYIKDLKGLEEIDILLKELDNKIDRKHLIVELATSFHNYKLEIENQQKSFIDAKKSINDNLKTYEALLMKSEICPFCLSDINENKIEHIIEHYS</sequence>
<protein>
    <recommendedName>
        <fullName evidence="3">Chromosome partition protein Smc</fullName>
    </recommendedName>
</protein>
<keyword evidence="2" id="KW-1185">Reference proteome</keyword>
<evidence type="ECO:0000313" key="1">
    <source>
        <dbReference type="EMBL" id="OLS03979.1"/>
    </source>
</evidence>
<proteinExistence type="predicted"/>
<dbReference type="Proteomes" id="UP000186112">
    <property type="component" value="Unassembled WGS sequence"/>
</dbReference>
<evidence type="ECO:0000313" key="2">
    <source>
        <dbReference type="Proteomes" id="UP000186112"/>
    </source>
</evidence>
<reference evidence="1 2" key="1">
    <citation type="submission" date="2016-02" db="EMBL/GenBank/DDBJ databases">
        <title>Genome sequence of Tissierella creatinophila DSM 6911.</title>
        <authorList>
            <person name="Poehlein A."/>
            <person name="Daniel R."/>
        </authorList>
    </citation>
    <scope>NUCLEOTIDE SEQUENCE [LARGE SCALE GENOMIC DNA]</scope>
    <source>
        <strain evidence="1 2">DSM 6911</strain>
    </source>
</reference>
<accession>A0A1U7M9U4</accession>
<dbReference type="SUPFAM" id="SSF75712">
    <property type="entry name" value="Rad50 coiled-coil Zn hook"/>
    <property type="match status" value="1"/>
</dbReference>
<evidence type="ECO:0008006" key="3">
    <source>
        <dbReference type="Google" id="ProtNLM"/>
    </source>
</evidence>
<name>A0A1U7M9U4_TISCR</name>
<comment type="caution">
    <text evidence="1">The sequence shown here is derived from an EMBL/GenBank/DDBJ whole genome shotgun (WGS) entry which is preliminary data.</text>
</comment>
<gene>
    <name evidence="1" type="ORF">TICRE_01060</name>
</gene>
<organism evidence="1 2">
    <name type="scientific">Tissierella creatinophila DSM 6911</name>
    <dbReference type="NCBI Taxonomy" id="1123403"/>
    <lineage>
        <taxon>Bacteria</taxon>
        <taxon>Bacillati</taxon>
        <taxon>Bacillota</taxon>
        <taxon>Tissierellia</taxon>
        <taxon>Tissierellales</taxon>
        <taxon>Tissierellaceae</taxon>
        <taxon>Tissierella</taxon>
    </lineage>
</organism>